<comment type="caution">
    <text evidence="2">The sequence shown here is derived from an EMBL/GenBank/DDBJ whole genome shotgun (WGS) entry which is preliminary data.</text>
</comment>
<organism evidence="2 4">
    <name type="scientific">Nonlabens ulvanivorans</name>
    <name type="common">Persicivirga ulvanivorans</name>
    <dbReference type="NCBI Taxonomy" id="906888"/>
    <lineage>
        <taxon>Bacteria</taxon>
        <taxon>Pseudomonadati</taxon>
        <taxon>Bacteroidota</taxon>
        <taxon>Flavobacteriia</taxon>
        <taxon>Flavobacteriales</taxon>
        <taxon>Flavobacteriaceae</taxon>
        <taxon>Nonlabens</taxon>
    </lineage>
</organism>
<gene>
    <name evidence="2" type="ORF">IL45_01300</name>
    <name evidence="3" type="ORF">LY02_01656</name>
</gene>
<dbReference type="EMBL" id="PVNA01000003">
    <property type="protein sequence ID" value="PRX13414.1"/>
    <property type="molecule type" value="Genomic_DNA"/>
</dbReference>
<keyword evidence="1" id="KW-0732">Signal</keyword>
<dbReference type="OrthoDB" id="9967811at2"/>
<proteinExistence type="predicted"/>
<keyword evidence="5" id="KW-1185">Reference proteome</keyword>
<accession>A0A084K015</accession>
<name>A0A084K015_NONUL</name>
<evidence type="ECO:0000313" key="2">
    <source>
        <dbReference type="EMBL" id="KEZ94549.1"/>
    </source>
</evidence>
<dbReference type="Proteomes" id="UP000028531">
    <property type="component" value="Unassembled WGS sequence"/>
</dbReference>
<evidence type="ECO:0000313" key="4">
    <source>
        <dbReference type="Proteomes" id="UP000028531"/>
    </source>
</evidence>
<dbReference type="RefSeq" id="WP_036579297.1">
    <property type="nucleotide sequence ID" value="NZ_JPJI01000005.1"/>
</dbReference>
<dbReference type="Proteomes" id="UP000239997">
    <property type="component" value="Unassembled WGS sequence"/>
</dbReference>
<feature type="chain" id="PRO_5001777753" evidence="1">
    <location>
        <begin position="24"/>
        <end position="124"/>
    </location>
</feature>
<evidence type="ECO:0000313" key="3">
    <source>
        <dbReference type="EMBL" id="PRX13414.1"/>
    </source>
</evidence>
<dbReference type="EMBL" id="JPJI01000005">
    <property type="protein sequence ID" value="KEZ94549.1"/>
    <property type="molecule type" value="Genomic_DNA"/>
</dbReference>
<dbReference type="AlphaFoldDB" id="A0A084K015"/>
<evidence type="ECO:0000313" key="5">
    <source>
        <dbReference type="Proteomes" id="UP000239997"/>
    </source>
</evidence>
<evidence type="ECO:0000256" key="1">
    <source>
        <dbReference type="SAM" id="SignalP"/>
    </source>
</evidence>
<sequence length="124" mass="14008">MRAIHNIFIFTALALLFLGKASAHGPLLTESSIVTSINVESTVQQKSNITKLFIIDSQTELVVNTSTTDGYSYSLDYFTITIKGLLKRSQLLTSVSINRLLLYTHLSFQNSYKKALIFPFHTFW</sequence>
<reference evidence="3 5" key="2">
    <citation type="submission" date="2018-03" db="EMBL/GenBank/DDBJ databases">
        <title>Genomic Encyclopedia of Archaeal and Bacterial Type Strains, Phase II (KMG-II): from individual species to whole genera.</title>
        <authorList>
            <person name="Goeker M."/>
        </authorList>
    </citation>
    <scope>NUCLEOTIDE SEQUENCE [LARGE SCALE GENOMIC DNA]</scope>
    <source>
        <strain evidence="3 5">DSM 22727</strain>
    </source>
</reference>
<feature type="signal peptide" evidence="1">
    <location>
        <begin position="1"/>
        <end position="23"/>
    </location>
</feature>
<protein>
    <submittedName>
        <fullName evidence="2">Uncharacterized protein</fullName>
    </submittedName>
</protein>
<reference evidence="2 4" key="1">
    <citation type="submission" date="2014-07" db="EMBL/GenBank/DDBJ databases">
        <title>Draft genome sequence of Nonlabens ulvanivorans, an ulvan degrading bacterium.</title>
        <authorList>
            <person name="Kopel M."/>
            <person name="Helbert W."/>
            <person name="Henrissat B."/>
            <person name="Doniger T."/>
            <person name="Banin E."/>
        </authorList>
    </citation>
    <scope>NUCLEOTIDE SEQUENCE [LARGE SCALE GENOMIC DNA]</scope>
    <source>
        <strain evidence="2 4">PLR</strain>
    </source>
</reference>